<feature type="signal peptide" evidence="11">
    <location>
        <begin position="1"/>
        <end position="20"/>
    </location>
</feature>
<comment type="caution">
    <text evidence="12">The sequence shown here is derived from an EMBL/GenBank/DDBJ whole genome shotgun (WGS) entry which is preliminary data.</text>
</comment>
<comment type="pathway">
    <text evidence="2 8">Glycan metabolism; L-arabinan degradation.</text>
</comment>
<dbReference type="InterPro" id="IPR023296">
    <property type="entry name" value="Glyco_hydro_beta-prop_sf"/>
</dbReference>
<dbReference type="GO" id="GO:0046558">
    <property type="term" value="F:arabinan endo-1,5-alpha-L-arabinosidase activity"/>
    <property type="evidence" value="ECO:0007669"/>
    <property type="project" value="UniProtKB-EC"/>
</dbReference>
<evidence type="ECO:0000313" key="12">
    <source>
        <dbReference type="EMBL" id="KAJ5538422.1"/>
    </source>
</evidence>
<dbReference type="GO" id="GO:0005975">
    <property type="term" value="P:carbohydrate metabolic process"/>
    <property type="evidence" value="ECO:0007669"/>
    <property type="project" value="InterPro"/>
</dbReference>
<evidence type="ECO:0000256" key="8">
    <source>
        <dbReference type="PIRNR" id="PIRNR026534"/>
    </source>
</evidence>
<keyword evidence="5 11" id="KW-0732">Signal</keyword>
<evidence type="ECO:0000256" key="3">
    <source>
        <dbReference type="ARBA" id="ARBA00009865"/>
    </source>
</evidence>
<keyword evidence="6 8" id="KW-0378">Hydrolase</keyword>
<accession>A0AAD6GF50</accession>
<evidence type="ECO:0000313" key="13">
    <source>
        <dbReference type="Proteomes" id="UP001220324"/>
    </source>
</evidence>
<dbReference type="Pfam" id="PF04616">
    <property type="entry name" value="Glyco_hydro_43"/>
    <property type="match status" value="1"/>
</dbReference>
<dbReference type="Gene3D" id="2.115.10.20">
    <property type="entry name" value="Glycosyl hydrolase domain, family 43"/>
    <property type="match status" value="1"/>
</dbReference>
<dbReference type="EMBL" id="JAQIZZ010000006">
    <property type="protein sequence ID" value="KAJ5538422.1"/>
    <property type="molecule type" value="Genomic_DNA"/>
</dbReference>
<evidence type="ECO:0000256" key="11">
    <source>
        <dbReference type="SAM" id="SignalP"/>
    </source>
</evidence>
<name>A0AAD6GF50_9EURO</name>
<feature type="chain" id="PRO_5042170725" description="Arabinan endo-1,5-alpha-L-arabinosidase" evidence="11">
    <location>
        <begin position="21"/>
        <end position="392"/>
    </location>
</feature>
<comment type="similarity">
    <text evidence="3 8">Belongs to the glycosyl hydrolase 43 family.</text>
</comment>
<reference evidence="12 13" key="1">
    <citation type="journal article" date="2023" name="IMA Fungus">
        <title>Comparative genomic study of the Penicillium genus elucidates a diverse pangenome and 15 lateral gene transfer events.</title>
        <authorList>
            <person name="Petersen C."/>
            <person name="Sorensen T."/>
            <person name="Nielsen M.R."/>
            <person name="Sondergaard T.E."/>
            <person name="Sorensen J.L."/>
            <person name="Fitzpatrick D.A."/>
            <person name="Frisvad J.C."/>
            <person name="Nielsen K.L."/>
        </authorList>
    </citation>
    <scope>NUCLEOTIDE SEQUENCE [LARGE SCALE GENOMIC DNA]</scope>
    <source>
        <strain evidence="12 13">IBT 35679</strain>
    </source>
</reference>
<proteinExistence type="inferred from homology"/>
<dbReference type="InterPro" id="IPR050727">
    <property type="entry name" value="GH43_arabinanases"/>
</dbReference>
<evidence type="ECO:0000256" key="1">
    <source>
        <dbReference type="ARBA" id="ARBA00000375"/>
    </source>
</evidence>
<dbReference type="CDD" id="cd18831">
    <property type="entry name" value="GH43_AnAbnA-like"/>
    <property type="match status" value="1"/>
</dbReference>
<protein>
    <recommendedName>
        <fullName evidence="4 8">Arabinan endo-1,5-alpha-L-arabinosidase</fullName>
        <ecNumber evidence="4 8">3.2.1.99</ecNumber>
    </recommendedName>
</protein>
<evidence type="ECO:0000256" key="4">
    <source>
        <dbReference type="ARBA" id="ARBA00012586"/>
    </source>
</evidence>
<evidence type="ECO:0000256" key="2">
    <source>
        <dbReference type="ARBA" id="ARBA00004834"/>
    </source>
</evidence>
<dbReference type="SUPFAM" id="SSF75005">
    <property type="entry name" value="Arabinanase/levansucrase/invertase"/>
    <property type="match status" value="1"/>
</dbReference>
<sequence length="392" mass="43086">MHSTWLLTSLSLLLTPLVAATPSSQPAHAVSQVYDTTDRIPLPNIGHIAAHDPNIILWDNWYYLFQGGVGILIHRAQNLSGPWEDVGTVLSGPSVIHTQNRTRPWAPTTIHTNGTFYCYYTLSEHGSRNSAIGVATTTSLTGKSQDWTDHGAIIHTGNGNGSDIYPFNVSNAIDASFITDNSTGQSYLNYGSFWTDIWQVPLSDDLLSLKDPTNPDAVHLTYLPEQKQRPEEGSWMSFRDGYYYAWFSHGKCCRFQKFPGRGKEYEIRVGRSTNVRGPFEDKDGVQLLDGGGTVIYASNHGVVYAPGGLGVLPGNDSTATPDILYYHYLNTTIGFTDEDARLGWNYLKYEDGWPVVIEGNDIGNATTSNAGSVISAPGGFALTMAMSLWLYI</sequence>
<dbReference type="PANTHER" id="PTHR43301">
    <property type="entry name" value="ARABINAN ENDO-1,5-ALPHA-L-ARABINOSIDASE"/>
    <property type="match status" value="1"/>
</dbReference>
<evidence type="ECO:0000256" key="6">
    <source>
        <dbReference type="ARBA" id="ARBA00022801"/>
    </source>
</evidence>
<dbReference type="PANTHER" id="PTHR43301:SF5">
    <property type="entry name" value="ARABINAN ENDO-1,5-ALPHA-L-ARABINOSIDASE D-RELATED"/>
    <property type="match status" value="1"/>
</dbReference>
<dbReference type="AlphaFoldDB" id="A0AAD6GF50"/>
<dbReference type="EC" id="3.2.1.99" evidence="4 8"/>
<dbReference type="PIRSF" id="PIRSF026534">
    <property type="entry name" value="Endo_alpha-L-arabinosidase"/>
    <property type="match status" value="1"/>
</dbReference>
<evidence type="ECO:0000256" key="5">
    <source>
        <dbReference type="ARBA" id="ARBA00022729"/>
    </source>
</evidence>
<evidence type="ECO:0000256" key="7">
    <source>
        <dbReference type="ARBA" id="ARBA00023295"/>
    </source>
</evidence>
<organism evidence="12 13">
    <name type="scientific">Penicillium frequentans</name>
    <dbReference type="NCBI Taxonomy" id="3151616"/>
    <lineage>
        <taxon>Eukaryota</taxon>
        <taxon>Fungi</taxon>
        <taxon>Dikarya</taxon>
        <taxon>Ascomycota</taxon>
        <taxon>Pezizomycotina</taxon>
        <taxon>Eurotiomycetes</taxon>
        <taxon>Eurotiomycetidae</taxon>
        <taxon>Eurotiales</taxon>
        <taxon>Aspergillaceae</taxon>
        <taxon>Penicillium</taxon>
    </lineage>
</organism>
<feature type="site" description="Important for catalytic activity, responsible for pKa modulation of the active site Glu and correct orientation of both the proton donor and substrate" evidence="10">
    <location>
        <position position="174"/>
    </location>
</feature>
<feature type="active site" description="Proton acceptor" evidence="9">
    <location>
        <position position="52"/>
    </location>
</feature>
<dbReference type="InterPro" id="IPR006710">
    <property type="entry name" value="Glyco_hydro_43"/>
</dbReference>
<evidence type="ECO:0000256" key="9">
    <source>
        <dbReference type="PIRSR" id="PIRSR606710-1"/>
    </source>
</evidence>
<evidence type="ECO:0000256" key="10">
    <source>
        <dbReference type="PIRSR" id="PIRSR606710-2"/>
    </source>
</evidence>
<comment type="catalytic activity">
    <reaction evidence="1 8">
        <text>Endohydrolysis of (1-&gt;5)-alpha-arabinofuranosidic linkages in (1-&gt;5)-arabinans.</text>
        <dbReference type="EC" id="3.2.1.99"/>
    </reaction>
</comment>
<dbReference type="InterPro" id="IPR016840">
    <property type="entry name" value="Glyco_hydro_43_endo_a_Ara-ase"/>
</dbReference>
<dbReference type="Proteomes" id="UP001220324">
    <property type="component" value="Unassembled WGS sequence"/>
</dbReference>
<gene>
    <name evidence="12" type="ORF">N7494_007901</name>
</gene>
<keyword evidence="7 8" id="KW-0326">Glycosidase</keyword>
<keyword evidence="13" id="KW-1185">Reference proteome</keyword>
<feature type="active site" description="Proton donor" evidence="9">
    <location>
        <position position="232"/>
    </location>
</feature>